<gene>
    <name evidence="1" type="ORF">AYI68_g5105</name>
</gene>
<reference evidence="1 2" key="1">
    <citation type="journal article" date="2016" name="Mol. Biol. Evol.">
        <title>Genome-Wide Survey of Gut Fungi (Harpellales) Reveals the First Horizontally Transferred Ubiquitin Gene from a Mosquito Host.</title>
        <authorList>
            <person name="Wang Y."/>
            <person name="White M.M."/>
            <person name="Kvist S."/>
            <person name="Moncalvo J.M."/>
        </authorList>
    </citation>
    <scope>NUCLEOTIDE SEQUENCE [LARGE SCALE GENOMIC DNA]</scope>
    <source>
        <strain evidence="1 2">ALG-7-W6</strain>
    </source>
</reference>
<protein>
    <submittedName>
        <fullName evidence="1">Uncharacterized protein</fullName>
    </submittedName>
</protein>
<evidence type="ECO:0000313" key="2">
    <source>
        <dbReference type="Proteomes" id="UP000187455"/>
    </source>
</evidence>
<keyword evidence="2" id="KW-1185">Reference proteome</keyword>
<dbReference type="Proteomes" id="UP000187455">
    <property type="component" value="Unassembled WGS sequence"/>
</dbReference>
<sequence length="99" mass="11397">MENISVENSEVYSVEKRDRSEDSLIKNKDDKIQNIDENKEGGVLIANNPTKNTAVRKRKNFVIRMAENLGNYMIRDDLELKKSDINLAQLLQIAPYSEI</sequence>
<dbReference type="EMBL" id="LSSL01003123">
    <property type="protein sequence ID" value="OLY80794.1"/>
    <property type="molecule type" value="Genomic_DNA"/>
</dbReference>
<evidence type="ECO:0000313" key="1">
    <source>
        <dbReference type="EMBL" id="OLY80794.1"/>
    </source>
</evidence>
<organism evidence="1 2">
    <name type="scientific">Smittium mucronatum</name>
    <dbReference type="NCBI Taxonomy" id="133383"/>
    <lineage>
        <taxon>Eukaryota</taxon>
        <taxon>Fungi</taxon>
        <taxon>Fungi incertae sedis</taxon>
        <taxon>Zoopagomycota</taxon>
        <taxon>Kickxellomycotina</taxon>
        <taxon>Harpellomycetes</taxon>
        <taxon>Harpellales</taxon>
        <taxon>Legeriomycetaceae</taxon>
        <taxon>Smittium</taxon>
    </lineage>
</organism>
<accession>A0A1R0GV74</accession>
<name>A0A1R0GV74_9FUNG</name>
<proteinExistence type="predicted"/>
<comment type="caution">
    <text evidence="1">The sequence shown here is derived from an EMBL/GenBank/DDBJ whole genome shotgun (WGS) entry which is preliminary data.</text>
</comment>
<dbReference type="AlphaFoldDB" id="A0A1R0GV74"/>